<evidence type="ECO:0008006" key="4">
    <source>
        <dbReference type="Google" id="ProtNLM"/>
    </source>
</evidence>
<feature type="domain" description="Glycosyl transferase family 1" evidence="1">
    <location>
        <begin position="183"/>
        <end position="344"/>
    </location>
</feature>
<dbReference type="InterPro" id="IPR023214">
    <property type="entry name" value="HAD_sf"/>
</dbReference>
<proteinExistence type="predicted"/>
<protein>
    <recommendedName>
        <fullName evidence="4">Glycosyltransferase</fullName>
    </recommendedName>
</protein>
<evidence type="ECO:0000259" key="1">
    <source>
        <dbReference type="Pfam" id="PF00534"/>
    </source>
</evidence>
<dbReference type="GO" id="GO:0016757">
    <property type="term" value="F:glycosyltransferase activity"/>
    <property type="evidence" value="ECO:0007669"/>
    <property type="project" value="InterPro"/>
</dbReference>
<dbReference type="InterPro" id="IPR001296">
    <property type="entry name" value="Glyco_trans_1"/>
</dbReference>
<dbReference type="EMBL" id="UOGL01000479">
    <property type="protein sequence ID" value="VAX40756.1"/>
    <property type="molecule type" value="Genomic_DNA"/>
</dbReference>
<dbReference type="PANTHER" id="PTHR45947">
    <property type="entry name" value="SULFOQUINOVOSYL TRANSFERASE SQD2"/>
    <property type="match status" value="1"/>
</dbReference>
<dbReference type="InterPro" id="IPR050194">
    <property type="entry name" value="Glycosyltransferase_grp1"/>
</dbReference>
<dbReference type="SUPFAM" id="SSF56784">
    <property type="entry name" value="HAD-like"/>
    <property type="match status" value="1"/>
</dbReference>
<accession>A0A3B1DD57</accession>
<dbReference type="AlphaFoldDB" id="A0A3B1DD57"/>
<name>A0A3B1DD57_9ZZZZ</name>
<gene>
    <name evidence="3" type="ORF">MNBD_PLANCTO02-1523</name>
</gene>
<sequence length="544" mass="61207">MLPKKRVLILIKGLGLGGAEKLLSASLPYLNRDEFEYEIAYLLPWKDTLVAEIEQQGIQVICLGAKFAADIRPFWKLMKLIKNREYDIVHTHLPLTGIMGRIAAWRNKVDTIVYTEHGSWNRLHWLTRFVNRMTLGLNDLTIAVSDDVARSMNLKKDNSVQTIVNGVDCQAFKTIPDESVAVRTELEIPEDHFVVGKVANFLPVKNHEMLLRAFAKFQQSVPQSTLVLVGQLRGRDQLLLKLARSLKIDKNIIMTGPRTDALRLMRSFDIFVMSSLSEGLPISLLEAMALSKPVVCTQVGGIPGVVTEGVEGFLVPTDDETAMATRLVDLFQNREQRHQMGQAACLRVNEHFNIADMVHNVEQKYLIHLKKKRAKTMTLKSVSSGKKMAIEPIENKNRKTSIPALFVDLDGTLVTTDIFLESLLLAIKKCPILLLCNLYLLLWDRAALKRLIANKVTPDVSLLPYNKDVISYIHNARANGVQIILATASDQYWAESIASYLNLFDDVLASNGHINLKGAKKLESIEKYCLEYEIPLFSYIGNSK</sequence>
<reference evidence="3" key="1">
    <citation type="submission" date="2018-06" db="EMBL/GenBank/DDBJ databases">
        <authorList>
            <person name="Zhirakovskaya E."/>
        </authorList>
    </citation>
    <scope>NUCLEOTIDE SEQUENCE</scope>
</reference>
<evidence type="ECO:0000313" key="3">
    <source>
        <dbReference type="EMBL" id="VAX40756.1"/>
    </source>
</evidence>
<dbReference type="InterPro" id="IPR036412">
    <property type="entry name" value="HAD-like_sf"/>
</dbReference>
<dbReference type="InterPro" id="IPR028098">
    <property type="entry name" value="Glyco_trans_4-like_N"/>
</dbReference>
<dbReference type="Gene3D" id="3.40.50.2000">
    <property type="entry name" value="Glycogen Phosphorylase B"/>
    <property type="match status" value="2"/>
</dbReference>
<dbReference type="Gene3D" id="3.40.50.1000">
    <property type="entry name" value="HAD superfamily/HAD-like"/>
    <property type="match status" value="1"/>
</dbReference>
<dbReference type="PANTHER" id="PTHR45947:SF3">
    <property type="entry name" value="SULFOQUINOVOSYL TRANSFERASE SQD2"/>
    <property type="match status" value="1"/>
</dbReference>
<feature type="non-terminal residue" evidence="3">
    <location>
        <position position="544"/>
    </location>
</feature>
<dbReference type="SUPFAM" id="SSF53756">
    <property type="entry name" value="UDP-Glycosyltransferase/glycogen phosphorylase"/>
    <property type="match status" value="1"/>
</dbReference>
<organism evidence="3">
    <name type="scientific">hydrothermal vent metagenome</name>
    <dbReference type="NCBI Taxonomy" id="652676"/>
    <lineage>
        <taxon>unclassified sequences</taxon>
        <taxon>metagenomes</taxon>
        <taxon>ecological metagenomes</taxon>
    </lineage>
</organism>
<dbReference type="Pfam" id="PF00534">
    <property type="entry name" value="Glycos_transf_1"/>
    <property type="match status" value="1"/>
</dbReference>
<evidence type="ECO:0000259" key="2">
    <source>
        <dbReference type="Pfam" id="PF13439"/>
    </source>
</evidence>
<feature type="domain" description="Glycosyltransferase subfamily 4-like N-terminal" evidence="2">
    <location>
        <begin position="17"/>
        <end position="170"/>
    </location>
</feature>
<dbReference type="Pfam" id="PF13439">
    <property type="entry name" value="Glyco_transf_4"/>
    <property type="match status" value="1"/>
</dbReference>